<keyword evidence="4" id="KW-0698">rRNA processing</keyword>
<organism evidence="8 9">
    <name type="scientific">Terfezia boudieri ATCC MYA-4762</name>
    <dbReference type="NCBI Taxonomy" id="1051890"/>
    <lineage>
        <taxon>Eukaryota</taxon>
        <taxon>Fungi</taxon>
        <taxon>Dikarya</taxon>
        <taxon>Ascomycota</taxon>
        <taxon>Pezizomycotina</taxon>
        <taxon>Pezizomycetes</taxon>
        <taxon>Pezizales</taxon>
        <taxon>Pezizaceae</taxon>
        <taxon>Terfezia</taxon>
    </lineage>
</organism>
<dbReference type="OrthoDB" id="441771at2759"/>
<feature type="compositionally biased region" description="Basic and acidic residues" evidence="7">
    <location>
        <begin position="396"/>
        <end position="412"/>
    </location>
</feature>
<feature type="compositionally biased region" description="Basic and acidic residues" evidence="7">
    <location>
        <begin position="122"/>
        <end position="140"/>
    </location>
</feature>
<evidence type="ECO:0000256" key="5">
    <source>
        <dbReference type="ARBA" id="ARBA00023242"/>
    </source>
</evidence>
<proteinExistence type="inferred from homology"/>
<comment type="function">
    <text evidence="6">Involved in nucleolar processing of pre-18S ribosomal RNA. Has a role in the nuclear export of 40S pre-ribosomal subunit to the cytoplasm.</text>
</comment>
<name>A0A3N4M840_9PEZI</name>
<dbReference type="Pfam" id="PF04147">
    <property type="entry name" value="Nop14"/>
    <property type="match status" value="1"/>
</dbReference>
<comment type="subcellular location">
    <subcellularLocation>
        <location evidence="1">Nucleus</location>
        <location evidence="1">Nucleolus</location>
    </subcellularLocation>
</comment>
<evidence type="ECO:0000256" key="6">
    <source>
        <dbReference type="ARBA" id="ARBA00024695"/>
    </source>
</evidence>
<keyword evidence="5" id="KW-0539">Nucleus</keyword>
<evidence type="ECO:0000256" key="2">
    <source>
        <dbReference type="ARBA" id="ARBA00007466"/>
    </source>
</evidence>
<evidence type="ECO:0000256" key="3">
    <source>
        <dbReference type="ARBA" id="ARBA00022517"/>
    </source>
</evidence>
<evidence type="ECO:0000256" key="1">
    <source>
        <dbReference type="ARBA" id="ARBA00004604"/>
    </source>
</evidence>
<feature type="compositionally biased region" description="Acidic residues" evidence="7">
    <location>
        <begin position="386"/>
        <end position="395"/>
    </location>
</feature>
<sequence length="899" mass="101450">MPASQLKRLKASLKAAGVIGNQKSKKEKQRNVRSGSDARVDKQSKLQNIREEFNPFELKTTRLKYDVSGRGKVKGIQGRPGISKQIGEETRKKTLLVEMQKRNKAGGIVDRRFGENDPTMAPEDRMLERFTREKQSRLRNGDIFNLEDDGAELTHLGQSLGGLDEFDQGDMLSDGGDDSAQGRKRVMEESDRESDAEGEPARKRSRAEVMKEVIAKSKMHKYERQKAKDEDEDIREELDAQMGEIWQLLAGPRVTQEPSSPKLVDGMDAGRLALMNERDKEEANKKYDTAVKEMLFDKRSKPADRTKTVEEKELKEAEMLKKLEKARLKRMRGEVDSEDEKDKTKDKEKTAGKEEEDSDEAEDYGFGKGIPETLPPKAEMPPNPEELVDGDYEYDNDFKGLDDSSDAEHSDDYNSDVSEPLPGSDDEEFDTEFLADVLLAKEDNKEREIPAGQRKDFTSKEDNFAFTYTCPATHKEFLAILKGIPVEELPTIIHRIRVLYSPKLADGNKEKLSRFSVVLLEHIMYVATTTSPLIPFGVLETAIRHLHALTKQHPLEISEAFRAKLDELHQKSPSDWNAGDLLMLTAMGTIYPTSDHFHPVITPGTLIMAKYLGQHPPSSLGEMAVGSYVTTLLIKGQRLSKRIIPEAINYILLSICLLTPVPLPTPLPGTFPYHEPSKSLRIVNPPAEWTPRKPSFSDMFSTGAPDTSFVLMHTLLHLLTHLVDLYAGSSAFTPTFAPAKSIVSELLSLPDLTTAPSLPASITDTLVSTLTTLNSHLAHAHHTLRPLELHHHRPLPIPSNIPKFHEEYSLDKRSYDPDRERVALQKLKAEHKKERKGALRELRKDAAFISREKLKEEKAASKEYHAKIARLTAMIQHEEGQGKNEYEREKRARKGRSRL</sequence>
<feature type="region of interest" description="Disordered" evidence="7">
    <location>
        <begin position="156"/>
        <end position="208"/>
    </location>
</feature>
<feature type="compositionally biased region" description="Basic and acidic residues" evidence="7">
    <location>
        <begin position="296"/>
        <end position="353"/>
    </location>
</feature>
<gene>
    <name evidence="8" type="ORF">L211DRAFT_804794</name>
</gene>
<dbReference type="STRING" id="1051890.A0A3N4M840"/>
<feature type="compositionally biased region" description="Basic and acidic residues" evidence="7">
    <location>
        <begin position="185"/>
        <end position="208"/>
    </location>
</feature>
<dbReference type="Proteomes" id="UP000267821">
    <property type="component" value="Unassembled WGS sequence"/>
</dbReference>
<dbReference type="GO" id="GO:0032040">
    <property type="term" value="C:small-subunit processome"/>
    <property type="evidence" value="ECO:0007669"/>
    <property type="project" value="InterPro"/>
</dbReference>
<dbReference type="EMBL" id="ML121535">
    <property type="protein sequence ID" value="RPB26105.1"/>
    <property type="molecule type" value="Genomic_DNA"/>
</dbReference>
<feature type="region of interest" description="Disordered" evidence="7">
    <location>
        <begin position="875"/>
        <end position="899"/>
    </location>
</feature>
<dbReference type="GO" id="GO:0030490">
    <property type="term" value="P:maturation of SSU-rRNA"/>
    <property type="evidence" value="ECO:0007669"/>
    <property type="project" value="TreeGrafter"/>
</dbReference>
<evidence type="ECO:0000313" key="8">
    <source>
        <dbReference type="EMBL" id="RPB26105.1"/>
    </source>
</evidence>
<feature type="region of interest" description="Disordered" evidence="7">
    <location>
        <begin position="107"/>
        <end position="144"/>
    </location>
</feature>
<dbReference type="AlphaFoldDB" id="A0A3N4M840"/>
<keyword evidence="9" id="KW-1185">Reference proteome</keyword>
<feature type="compositionally biased region" description="Basic and acidic residues" evidence="7">
    <location>
        <begin position="876"/>
        <end position="890"/>
    </location>
</feature>
<dbReference type="FunCoup" id="A0A3N4M840">
    <property type="interactions" value="1135"/>
</dbReference>
<dbReference type="GO" id="GO:0030692">
    <property type="term" value="C:Noc4p-Nop14p complex"/>
    <property type="evidence" value="ECO:0007669"/>
    <property type="project" value="TreeGrafter"/>
</dbReference>
<dbReference type="PANTHER" id="PTHR23183">
    <property type="entry name" value="NOP14"/>
    <property type="match status" value="1"/>
</dbReference>
<accession>A0A3N4M840</accession>
<dbReference type="PANTHER" id="PTHR23183:SF0">
    <property type="entry name" value="NUCLEOLAR PROTEIN 14"/>
    <property type="match status" value="1"/>
</dbReference>
<protein>
    <submittedName>
        <fullName evidence="8">Nop14-like protein</fullName>
    </submittedName>
</protein>
<comment type="similarity">
    <text evidence="2">Belongs to the NOP14 family.</text>
</comment>
<feature type="region of interest" description="Disordered" evidence="7">
    <location>
        <begin position="14"/>
        <end position="44"/>
    </location>
</feature>
<evidence type="ECO:0000256" key="4">
    <source>
        <dbReference type="ARBA" id="ARBA00022552"/>
    </source>
</evidence>
<dbReference type="InParanoid" id="A0A3N4M840"/>
<keyword evidence="3" id="KW-0690">Ribosome biogenesis</keyword>
<feature type="region of interest" description="Disordered" evidence="7">
    <location>
        <begin position="296"/>
        <end position="427"/>
    </location>
</feature>
<reference evidence="8 9" key="1">
    <citation type="journal article" date="2018" name="Nat. Ecol. Evol.">
        <title>Pezizomycetes genomes reveal the molecular basis of ectomycorrhizal truffle lifestyle.</title>
        <authorList>
            <person name="Murat C."/>
            <person name="Payen T."/>
            <person name="Noel B."/>
            <person name="Kuo A."/>
            <person name="Morin E."/>
            <person name="Chen J."/>
            <person name="Kohler A."/>
            <person name="Krizsan K."/>
            <person name="Balestrini R."/>
            <person name="Da Silva C."/>
            <person name="Montanini B."/>
            <person name="Hainaut M."/>
            <person name="Levati E."/>
            <person name="Barry K.W."/>
            <person name="Belfiori B."/>
            <person name="Cichocki N."/>
            <person name="Clum A."/>
            <person name="Dockter R.B."/>
            <person name="Fauchery L."/>
            <person name="Guy J."/>
            <person name="Iotti M."/>
            <person name="Le Tacon F."/>
            <person name="Lindquist E.A."/>
            <person name="Lipzen A."/>
            <person name="Malagnac F."/>
            <person name="Mello A."/>
            <person name="Molinier V."/>
            <person name="Miyauchi S."/>
            <person name="Poulain J."/>
            <person name="Riccioni C."/>
            <person name="Rubini A."/>
            <person name="Sitrit Y."/>
            <person name="Splivallo R."/>
            <person name="Traeger S."/>
            <person name="Wang M."/>
            <person name="Zifcakova L."/>
            <person name="Wipf D."/>
            <person name="Zambonelli A."/>
            <person name="Paolocci F."/>
            <person name="Nowrousian M."/>
            <person name="Ottonello S."/>
            <person name="Baldrian P."/>
            <person name="Spatafora J.W."/>
            <person name="Henrissat B."/>
            <person name="Nagy L.G."/>
            <person name="Aury J.M."/>
            <person name="Wincker P."/>
            <person name="Grigoriev I.V."/>
            <person name="Bonfante P."/>
            <person name="Martin F.M."/>
        </authorList>
    </citation>
    <scope>NUCLEOTIDE SEQUENCE [LARGE SCALE GENOMIC DNA]</scope>
    <source>
        <strain evidence="8 9">ATCC MYA-4762</strain>
    </source>
</reference>
<feature type="compositionally biased region" description="Acidic residues" evidence="7">
    <location>
        <begin position="354"/>
        <end position="363"/>
    </location>
</feature>
<evidence type="ECO:0000313" key="9">
    <source>
        <dbReference type="Proteomes" id="UP000267821"/>
    </source>
</evidence>
<evidence type="ECO:0000256" key="7">
    <source>
        <dbReference type="SAM" id="MobiDB-lite"/>
    </source>
</evidence>
<dbReference type="InterPro" id="IPR007276">
    <property type="entry name" value="Nop14"/>
</dbReference>